<dbReference type="EMBL" id="FO704551">
    <property type="protein sequence ID" value="CDG21711.1"/>
    <property type="molecule type" value="Genomic_DNA"/>
</dbReference>
<dbReference type="HOGENOM" id="CLU_2959905_0_0_6"/>
<dbReference type="AlphaFoldDB" id="A0A068R487"/>
<evidence type="ECO:0000313" key="2">
    <source>
        <dbReference type="Proteomes" id="UP000032735"/>
    </source>
</evidence>
<accession>A0A068R487</accession>
<dbReference type="RefSeq" id="WP_045958819.1">
    <property type="nucleotide sequence ID" value="NZ_FO704551.1"/>
</dbReference>
<name>A0A068R487_9GAMM</name>
<gene>
    <name evidence="1" type="ORF">XPG1_2056</name>
</gene>
<organism evidence="1 2">
    <name type="scientific">Xenorhabdus poinarii G6</name>
    <dbReference type="NCBI Taxonomy" id="1354304"/>
    <lineage>
        <taxon>Bacteria</taxon>
        <taxon>Pseudomonadati</taxon>
        <taxon>Pseudomonadota</taxon>
        <taxon>Gammaproteobacteria</taxon>
        <taxon>Enterobacterales</taxon>
        <taxon>Morganellaceae</taxon>
        <taxon>Xenorhabdus</taxon>
    </lineage>
</organism>
<dbReference type="Proteomes" id="UP000032735">
    <property type="component" value="Chromosome"/>
</dbReference>
<dbReference type="STRING" id="1354304.XPG1_2056"/>
<keyword evidence="2" id="KW-1185">Reference proteome</keyword>
<protein>
    <submittedName>
        <fullName evidence="1">Uncharacterized protein</fullName>
    </submittedName>
</protein>
<proteinExistence type="predicted"/>
<reference evidence="1 2" key="1">
    <citation type="submission" date="2013-07" db="EMBL/GenBank/DDBJ databases">
        <authorList>
            <person name="Genoscope - CEA"/>
        </authorList>
    </citation>
    <scope>NUCLEOTIDE SEQUENCE [LARGE SCALE GENOMIC DNA]</scope>
    <source>
        <strain evidence="1 2">G6</strain>
    </source>
</reference>
<evidence type="ECO:0000313" key="1">
    <source>
        <dbReference type="EMBL" id="CDG21711.1"/>
    </source>
</evidence>
<sequence length="59" mass="6266">MSQPLSGKTGAYFFLLPLALSYLLCGKDDVVNLTGAIALNDGSHGIRRMVILTSVRTLG</sequence>
<dbReference type="KEGG" id="xpo:XPG1_2056"/>